<dbReference type="EnsemblMetazoa" id="Aqu2.1.43208_001">
    <property type="protein sequence ID" value="Aqu2.1.43208_001"/>
    <property type="gene ID" value="Aqu2.1.43208"/>
</dbReference>
<reference evidence="1" key="1">
    <citation type="submission" date="2017-05" db="UniProtKB">
        <authorList>
            <consortium name="EnsemblMetazoa"/>
        </authorList>
    </citation>
    <scope>IDENTIFICATION</scope>
</reference>
<dbReference type="OrthoDB" id="6148559at2759"/>
<organism evidence="1">
    <name type="scientific">Amphimedon queenslandica</name>
    <name type="common">Sponge</name>
    <dbReference type="NCBI Taxonomy" id="400682"/>
    <lineage>
        <taxon>Eukaryota</taxon>
        <taxon>Metazoa</taxon>
        <taxon>Porifera</taxon>
        <taxon>Demospongiae</taxon>
        <taxon>Heteroscleromorpha</taxon>
        <taxon>Haplosclerida</taxon>
        <taxon>Niphatidae</taxon>
        <taxon>Amphimedon</taxon>
    </lineage>
</organism>
<dbReference type="InParanoid" id="A0A1X7VUY0"/>
<name>A0A1X7VUY0_AMPQE</name>
<dbReference type="AlphaFoldDB" id="A0A1X7VUY0"/>
<protein>
    <submittedName>
        <fullName evidence="1">Uncharacterized protein</fullName>
    </submittedName>
</protein>
<proteinExistence type="predicted"/>
<evidence type="ECO:0000313" key="1">
    <source>
        <dbReference type="EnsemblMetazoa" id="Aqu2.1.43208_001"/>
    </source>
</evidence>
<sequence length="91" mass="10597">MTTSAMAEIRLPAPDPFNFKTPDDWPRWSKRFKQFWAASGLEKDPEEKQTNTLLYCMEEEADVVLDSTNISVGDKKVYVTVLQKFNEFFQV</sequence>
<accession>A0A1X7VUY0</accession>